<dbReference type="Gene3D" id="3.30.230.10">
    <property type="match status" value="1"/>
</dbReference>
<dbReference type="InterPro" id="IPR014721">
    <property type="entry name" value="Ribsml_uS5_D2-typ_fold_subgr"/>
</dbReference>
<dbReference type="NCBIfam" id="NF011501">
    <property type="entry name" value="PRK14939.1"/>
    <property type="match status" value="1"/>
</dbReference>
<dbReference type="GO" id="GO:0005694">
    <property type="term" value="C:chromosome"/>
    <property type="evidence" value="ECO:0007669"/>
    <property type="project" value="InterPro"/>
</dbReference>
<dbReference type="NCBIfam" id="TIGR01059">
    <property type="entry name" value="gyrB"/>
    <property type="match status" value="1"/>
</dbReference>
<comment type="cofactor">
    <cofactor evidence="10">
        <name>Mg(2+)</name>
        <dbReference type="ChEBI" id="CHEBI:18420"/>
    </cofactor>
    <cofactor evidence="10">
        <name>Mn(2+)</name>
        <dbReference type="ChEBI" id="CHEBI:29035"/>
    </cofactor>
    <cofactor evidence="10">
        <name>Ca(2+)</name>
        <dbReference type="ChEBI" id="CHEBI:29108"/>
    </cofactor>
    <text evidence="10">Binds two Mg(2+) per subunit. The magnesium ions form salt bridges with both the protein and the DNA. Can also accept other divalent metal cations, such as Mn(2+) or Ca(2+).</text>
</comment>
<reference evidence="13 14" key="1">
    <citation type="submission" date="2018-11" db="EMBL/GenBank/DDBJ databases">
        <title>Genomic Encyclopedia of Type Strains, Phase IV (KMG-IV): sequencing the most valuable type-strain genomes for metagenomic binning, comparative biology and taxonomic classification.</title>
        <authorList>
            <person name="Goeker M."/>
        </authorList>
    </citation>
    <scope>NUCLEOTIDE SEQUENCE [LARGE SCALE GENOMIC DNA]</scope>
    <source>
        <strain evidence="13 14">DSM 101684</strain>
    </source>
</reference>
<dbReference type="Proteomes" id="UP000272193">
    <property type="component" value="Unassembled WGS sequence"/>
</dbReference>
<dbReference type="Pfam" id="PF01751">
    <property type="entry name" value="Toprim"/>
    <property type="match status" value="1"/>
</dbReference>
<protein>
    <recommendedName>
        <fullName evidence="10">DNA gyrase subunit B</fullName>
        <ecNumber evidence="10">5.6.2.2</ecNumber>
    </recommendedName>
</protein>
<evidence type="ECO:0000256" key="5">
    <source>
        <dbReference type="ARBA" id="ARBA00022840"/>
    </source>
</evidence>
<evidence type="ECO:0000256" key="10">
    <source>
        <dbReference type="HAMAP-Rule" id="MF_01898"/>
    </source>
</evidence>
<dbReference type="InterPro" id="IPR000565">
    <property type="entry name" value="Topo_IIA_B"/>
</dbReference>
<name>A0A3N4V1P3_9BURK</name>
<evidence type="ECO:0000256" key="8">
    <source>
        <dbReference type="ARBA" id="ARBA00023125"/>
    </source>
</evidence>
<dbReference type="HAMAP" id="MF_01898">
    <property type="entry name" value="GyrB"/>
    <property type="match status" value="1"/>
</dbReference>
<evidence type="ECO:0000256" key="6">
    <source>
        <dbReference type="ARBA" id="ARBA00022842"/>
    </source>
</evidence>
<evidence type="ECO:0000256" key="3">
    <source>
        <dbReference type="ARBA" id="ARBA00022723"/>
    </source>
</evidence>
<dbReference type="OrthoDB" id="9802808at2"/>
<feature type="binding site" evidence="10">
    <location>
        <position position="563"/>
    </location>
    <ligand>
        <name>Mg(2+)</name>
        <dbReference type="ChEBI" id="CHEBI:18420"/>
        <label>1</label>
        <note>catalytic</note>
    </ligand>
</feature>
<evidence type="ECO:0000256" key="11">
    <source>
        <dbReference type="SAM" id="MobiDB-lite"/>
    </source>
</evidence>
<accession>A0A3N4V1P3</accession>
<dbReference type="Gene3D" id="3.40.50.670">
    <property type="match status" value="2"/>
</dbReference>
<evidence type="ECO:0000313" key="13">
    <source>
        <dbReference type="EMBL" id="RPE66834.1"/>
    </source>
</evidence>
<dbReference type="PROSITE" id="PS00177">
    <property type="entry name" value="TOPOISOMERASE_II"/>
    <property type="match status" value="1"/>
</dbReference>
<organism evidence="13 14">
    <name type="scientific">Tibeticola sediminis</name>
    <dbReference type="NCBI Taxonomy" id="1917811"/>
    <lineage>
        <taxon>Bacteria</taxon>
        <taxon>Pseudomonadati</taxon>
        <taxon>Pseudomonadota</taxon>
        <taxon>Betaproteobacteria</taxon>
        <taxon>Burkholderiales</taxon>
        <taxon>Comamonadaceae</taxon>
        <taxon>Tibeticola</taxon>
    </lineage>
</organism>
<dbReference type="GO" id="GO:0005737">
    <property type="term" value="C:cytoplasm"/>
    <property type="evidence" value="ECO:0007669"/>
    <property type="project" value="UniProtKB-SubCell"/>
</dbReference>
<comment type="function">
    <text evidence="10">A type II topoisomerase that negatively supercoils closed circular double-stranded (ds) DNA in an ATP-dependent manner to modulate DNA topology and maintain chromosomes in an underwound state. Negative supercoiling favors strand separation, and DNA replication, transcription, recombination and repair, all of which involve strand separation. Also able to catalyze the interconversion of other topological isomers of dsDNA rings, including catenanes and knotted rings. Type II topoisomerases break and join 2 DNA strands simultaneously in an ATP-dependent manner.</text>
</comment>
<keyword evidence="8" id="KW-0238">DNA-binding</keyword>
<dbReference type="SUPFAM" id="SSF54211">
    <property type="entry name" value="Ribosomal protein S5 domain 2-like"/>
    <property type="match status" value="1"/>
</dbReference>
<dbReference type="Pfam" id="PF02518">
    <property type="entry name" value="HATPase_c"/>
    <property type="match status" value="1"/>
</dbReference>
<dbReference type="FunFam" id="3.30.230.10:FF:000005">
    <property type="entry name" value="DNA gyrase subunit B"/>
    <property type="match status" value="1"/>
</dbReference>
<evidence type="ECO:0000256" key="7">
    <source>
        <dbReference type="ARBA" id="ARBA00023029"/>
    </source>
</evidence>
<dbReference type="GO" id="GO:0003918">
    <property type="term" value="F:DNA topoisomerase type II (double strand cut, ATP-hydrolyzing) activity"/>
    <property type="evidence" value="ECO:0007669"/>
    <property type="project" value="UniProtKB-UniRule"/>
</dbReference>
<keyword evidence="4 10" id="KW-0547">Nucleotide-binding</keyword>
<dbReference type="CDD" id="cd00822">
    <property type="entry name" value="TopoII_Trans_DNA_gyrase"/>
    <property type="match status" value="1"/>
</dbReference>
<dbReference type="Gene3D" id="3.10.20.690">
    <property type="match status" value="1"/>
</dbReference>
<dbReference type="FunFam" id="3.40.50.670:FF:000001">
    <property type="entry name" value="DNA topoisomerase 2"/>
    <property type="match status" value="1"/>
</dbReference>
<dbReference type="PRINTS" id="PR01159">
    <property type="entry name" value="DNAGYRASEB"/>
</dbReference>
<keyword evidence="7 10" id="KW-0799">Topoisomerase</keyword>
<dbReference type="PANTHER" id="PTHR45866">
    <property type="entry name" value="DNA GYRASE/TOPOISOMERASE SUBUNIT B"/>
    <property type="match status" value="1"/>
</dbReference>
<keyword evidence="9 10" id="KW-0413">Isomerase</keyword>
<feature type="compositionally biased region" description="Basic and acidic residues" evidence="11">
    <location>
        <begin position="1"/>
        <end position="12"/>
    </location>
</feature>
<dbReference type="InterPro" id="IPR018522">
    <property type="entry name" value="TopoIIA_CS"/>
</dbReference>
<dbReference type="GO" id="GO:0003677">
    <property type="term" value="F:DNA binding"/>
    <property type="evidence" value="ECO:0007669"/>
    <property type="project" value="UniProtKB-KW"/>
</dbReference>
<dbReference type="GO" id="GO:0006261">
    <property type="term" value="P:DNA-templated DNA replication"/>
    <property type="evidence" value="ECO:0007669"/>
    <property type="project" value="UniProtKB-UniRule"/>
</dbReference>
<dbReference type="PRINTS" id="PR00418">
    <property type="entry name" value="TPI2FAMILY"/>
</dbReference>
<dbReference type="Pfam" id="PF00204">
    <property type="entry name" value="DNA_gyraseB"/>
    <property type="match status" value="1"/>
</dbReference>
<dbReference type="InterPro" id="IPR013760">
    <property type="entry name" value="Topo_IIA-like_dom_sf"/>
</dbReference>
<evidence type="ECO:0000256" key="2">
    <source>
        <dbReference type="ARBA" id="ARBA00010708"/>
    </source>
</evidence>
<dbReference type="InterPro" id="IPR013506">
    <property type="entry name" value="Topo_IIA_bsu_dom2"/>
</dbReference>
<keyword evidence="5 10" id="KW-0067">ATP-binding</keyword>
<comment type="subcellular location">
    <subcellularLocation>
        <location evidence="10">Cytoplasm</location>
    </subcellularLocation>
</comment>
<comment type="subunit">
    <text evidence="10">Heterotetramer, composed of two GyrA and two GyrB chains. In the heterotetramer, GyrA contains the active site tyrosine that forms a transient covalent intermediate with DNA, while GyrB binds cofactors and catalyzes ATP hydrolysis.</text>
</comment>
<dbReference type="EC" id="5.6.2.2" evidence="10"/>
<comment type="caution">
    <text evidence="13">The sequence shown here is derived from an EMBL/GenBank/DDBJ whole genome shotgun (WGS) entry which is preliminary data.</text>
</comment>
<dbReference type="InterPro" id="IPR036890">
    <property type="entry name" value="HATPase_C_sf"/>
</dbReference>
<dbReference type="Gene3D" id="3.30.565.10">
    <property type="entry name" value="Histidine kinase-like ATPase, C-terminal domain"/>
    <property type="match status" value="1"/>
</dbReference>
<dbReference type="SUPFAM" id="SSF55874">
    <property type="entry name" value="ATPase domain of HSP90 chaperone/DNA topoisomerase II/histidine kinase"/>
    <property type="match status" value="1"/>
</dbReference>
<keyword evidence="3 10" id="KW-0479">Metal-binding</keyword>
<dbReference type="CDD" id="cd03366">
    <property type="entry name" value="TOPRIM_TopoIIA_GyrB"/>
    <property type="match status" value="1"/>
</dbReference>
<comment type="similarity">
    <text evidence="2 10">Belongs to the type II topoisomerase GyrB family.</text>
</comment>
<dbReference type="CDD" id="cd16928">
    <property type="entry name" value="HATPase_GyrB-like"/>
    <property type="match status" value="1"/>
</dbReference>
<dbReference type="InterPro" id="IPR041423">
    <property type="entry name" value="GyrB_insert"/>
</dbReference>
<dbReference type="PANTHER" id="PTHR45866:SF1">
    <property type="entry name" value="DNA GYRASE SUBUNIT B, MITOCHONDRIAL"/>
    <property type="match status" value="1"/>
</dbReference>
<dbReference type="Pfam" id="PF00986">
    <property type="entry name" value="DNA_gyraseB_C"/>
    <property type="match status" value="1"/>
</dbReference>
<dbReference type="EMBL" id="RKQL01000004">
    <property type="protein sequence ID" value="RPE66834.1"/>
    <property type="molecule type" value="Genomic_DNA"/>
</dbReference>
<keyword evidence="6 10" id="KW-0460">Magnesium</keyword>
<sequence>MTDPRQPQDDVHTGPATQDSSNFQPTIDAHQAGASEGYGESAIQILEGLEAVRKRPGMYIGDTSDGTGLHHLVFEVVDNSIDEALAGHCDDIVVTIHTDNSISVVDNGRGIPTGIKWDDKHEPKRSAAEIALTELHAGGKFNQNSYKVSGGLHGVGVSCVNALSKWLRLTVRREGKVHQLEFSRGAVVNRLIEVIDGVEVSPMRVVGPTEKRGTEVHFLPDTEIFKENNEFHYEILAKRLRELSFLNNGVRIRLKDERSGKEDDFSGAGGVKGFVEFINKGKQVLHPHIFHAIGDRQSDQGTNIGVEVAMQWNSGYNEQVLCFTNNIPQRDGGTHLTGLRAAMTRVINKYIEENELAKKAKVEVTGDDMREGLCCVLSVKVPEPKFSSQTKDKLVSSEVRGPVEDIVSRLLTDYLQENPSDAKIICGKIIEAARAREAARKARDMTRRKGVLDGMGLPGKLADCQEKDPALCEIYIVEGDSAGGSAKQGRDRKFQAILPLRGKILNVEKARYEKLLTSNEILTLITALGTGIGKAGGEGSGGEGKDDFDVAKLRYHRIIIMTDADVDGAHIRTLLLTFFYRQMPELVERGHIYIAQPPLYKVKAGKEELYLQGQADLDRFLLRVALHQARLITRSEPDGRVPEGAEITGEALEALARKHQAAEGVIARLSAFMDAEALRAIADGVRLNLDTLNDAQASAQALQTALRQLATTGAPAEVAAEFDVRSDKPILRISRRHHGNVKSSVITQDFVHGADYAALADAADTFRGLLGEGARVVRGEGERRKEERVNDFRSAMRWLIAQAEAATSRQRYKGLGEMNPEQLWETTMDPAVRRLLRVQIDDAIEADRVFTMLMGDEVEPRRDFIETNALRAANIDV</sequence>
<comment type="catalytic activity">
    <reaction evidence="1 10">
        <text>ATP-dependent breakage, passage and rejoining of double-stranded DNA.</text>
        <dbReference type="EC" id="5.6.2.2"/>
    </reaction>
</comment>
<dbReference type="PROSITE" id="PS50880">
    <property type="entry name" value="TOPRIM"/>
    <property type="match status" value="1"/>
</dbReference>
<dbReference type="GO" id="GO:0006265">
    <property type="term" value="P:DNA topological change"/>
    <property type="evidence" value="ECO:0007669"/>
    <property type="project" value="UniProtKB-UniRule"/>
</dbReference>
<comment type="miscellaneous">
    <text evidence="10">Few gyrases are as efficient as E.coli at forming negative supercoils. Not all organisms have 2 type II topoisomerases; in organisms with a single type II topoisomerase this enzyme also has to decatenate newly replicated chromosomes.</text>
</comment>
<feature type="binding site" evidence="10">
    <location>
        <position position="478"/>
    </location>
    <ligand>
        <name>Mg(2+)</name>
        <dbReference type="ChEBI" id="CHEBI:18420"/>
        <label>1</label>
        <note>catalytic</note>
    </ligand>
</feature>
<dbReference type="GO" id="GO:0046872">
    <property type="term" value="F:metal ion binding"/>
    <property type="evidence" value="ECO:0007669"/>
    <property type="project" value="UniProtKB-KW"/>
</dbReference>
<evidence type="ECO:0000259" key="12">
    <source>
        <dbReference type="PROSITE" id="PS50880"/>
    </source>
</evidence>
<dbReference type="InterPro" id="IPR013759">
    <property type="entry name" value="Topo_IIA_B_C"/>
</dbReference>
<evidence type="ECO:0000256" key="1">
    <source>
        <dbReference type="ARBA" id="ARBA00000185"/>
    </source>
</evidence>
<dbReference type="InterPro" id="IPR003594">
    <property type="entry name" value="HATPase_dom"/>
</dbReference>
<feature type="compositionally biased region" description="Polar residues" evidence="11">
    <location>
        <begin position="15"/>
        <end position="25"/>
    </location>
</feature>
<gene>
    <name evidence="10" type="primary">gyrB</name>
    <name evidence="13" type="ORF">EDC62_1908</name>
</gene>
<evidence type="ECO:0000256" key="9">
    <source>
        <dbReference type="ARBA" id="ARBA00023235"/>
    </source>
</evidence>
<dbReference type="SMART" id="SM00433">
    <property type="entry name" value="TOP2c"/>
    <property type="match status" value="1"/>
</dbReference>
<dbReference type="InterPro" id="IPR006171">
    <property type="entry name" value="TOPRIM_dom"/>
</dbReference>
<dbReference type="RefSeq" id="WP_124223023.1">
    <property type="nucleotide sequence ID" value="NZ_RKQL01000004.1"/>
</dbReference>
<dbReference type="Pfam" id="PF18053">
    <property type="entry name" value="GyrB_insert"/>
    <property type="match status" value="1"/>
</dbReference>
<dbReference type="SUPFAM" id="SSF56719">
    <property type="entry name" value="Type II DNA topoisomerase"/>
    <property type="match status" value="1"/>
</dbReference>
<feature type="binding site" evidence="10">
    <location>
        <position position="565"/>
    </location>
    <ligand>
        <name>Mg(2+)</name>
        <dbReference type="ChEBI" id="CHEBI:18420"/>
        <label>2</label>
    </ligand>
</feature>
<dbReference type="GO" id="GO:0005524">
    <property type="term" value="F:ATP binding"/>
    <property type="evidence" value="ECO:0007669"/>
    <property type="project" value="UniProtKB-UniRule"/>
</dbReference>
<dbReference type="InterPro" id="IPR034160">
    <property type="entry name" value="TOPRIM_GyrB"/>
</dbReference>
<dbReference type="AlphaFoldDB" id="A0A3N4V1P3"/>
<feature type="domain" description="Toprim" evidence="12">
    <location>
        <begin position="472"/>
        <end position="598"/>
    </location>
</feature>
<feature type="binding site" evidence="10">
    <location>
        <position position="563"/>
    </location>
    <ligand>
        <name>Mg(2+)</name>
        <dbReference type="ChEBI" id="CHEBI:18420"/>
        <label>2</label>
    </ligand>
</feature>
<feature type="region of interest" description="Disordered" evidence="11">
    <location>
        <begin position="1"/>
        <end position="25"/>
    </location>
</feature>
<feature type="site" description="Interaction with DNA" evidence="10">
    <location>
        <position position="503"/>
    </location>
</feature>
<dbReference type="SMART" id="SM00387">
    <property type="entry name" value="HATPase_c"/>
    <property type="match status" value="1"/>
</dbReference>
<feature type="site" description="Interaction with DNA" evidence="10">
    <location>
        <position position="506"/>
    </location>
</feature>
<dbReference type="InterPro" id="IPR020568">
    <property type="entry name" value="Ribosomal_Su5_D2-typ_SF"/>
</dbReference>
<proteinExistence type="inferred from homology"/>
<dbReference type="InterPro" id="IPR011557">
    <property type="entry name" value="GyrB"/>
</dbReference>
<dbReference type="InterPro" id="IPR001241">
    <property type="entry name" value="Topo_IIA"/>
</dbReference>
<evidence type="ECO:0000256" key="4">
    <source>
        <dbReference type="ARBA" id="ARBA00022741"/>
    </source>
</evidence>
<evidence type="ECO:0000313" key="14">
    <source>
        <dbReference type="Proteomes" id="UP000272193"/>
    </source>
</evidence>
<keyword evidence="14" id="KW-1185">Reference proteome</keyword>
<dbReference type="NCBIfam" id="NF004189">
    <property type="entry name" value="PRK05644.1"/>
    <property type="match status" value="1"/>
</dbReference>
<dbReference type="InterPro" id="IPR002288">
    <property type="entry name" value="DNA_gyrase_B_C"/>
</dbReference>
<dbReference type="FunFam" id="3.30.565.10:FF:000002">
    <property type="entry name" value="DNA gyrase subunit B"/>
    <property type="match status" value="1"/>
</dbReference>
<keyword evidence="10" id="KW-0963">Cytoplasm</keyword>